<dbReference type="Proteomes" id="UP000189701">
    <property type="component" value="Unplaced"/>
</dbReference>
<protein>
    <submittedName>
        <fullName evidence="5">Uncharacterized protein LOC104247816</fullName>
    </submittedName>
</protein>
<evidence type="ECO:0000256" key="1">
    <source>
        <dbReference type="ARBA" id="ARBA00023268"/>
    </source>
</evidence>
<dbReference type="Pfam" id="PF17919">
    <property type="entry name" value="RT_RNaseH_2"/>
    <property type="match status" value="1"/>
</dbReference>
<dbReference type="Gene3D" id="1.10.340.70">
    <property type="match status" value="1"/>
</dbReference>
<accession>A0A1U7YTV4</accession>
<dbReference type="InterPro" id="IPR041588">
    <property type="entry name" value="Integrase_H2C2"/>
</dbReference>
<dbReference type="RefSeq" id="XP_009802235.1">
    <property type="nucleotide sequence ID" value="XM_009803933.1"/>
</dbReference>
<proteinExistence type="predicted"/>
<dbReference type="Pfam" id="PF17921">
    <property type="entry name" value="Integrase_H2C2"/>
    <property type="match status" value="1"/>
</dbReference>
<evidence type="ECO:0000313" key="5">
    <source>
        <dbReference type="RefSeq" id="XP_009802235.1"/>
    </source>
</evidence>
<evidence type="ECO:0000259" key="2">
    <source>
        <dbReference type="Pfam" id="PF17919"/>
    </source>
</evidence>
<dbReference type="InterPro" id="IPR041577">
    <property type="entry name" value="RT_RNaseH_2"/>
</dbReference>
<sequence length="483" mass="55188">MVDFDVIMGMDWLYKCYAILDYRAKVVKFEFPNEPVREWKGNIAEPRGNFISYLKAKKMITKGCLSHLVRFIDTTAEVTSIQSVPVVNEFPDVFIDELPGIPLDRIINFGIDVVPDNQPISIPPYRMAPAELRELKEQLKDLLDKGFIRPSVSPWDMPVLFVKKKDVSREGIKVDPQKIEAVKSMPRPTTPTEIRRFLELAGYYRRFVEGFSTLASLLTKLMQKAAKFQWSDACERSFQELKARLTTVPVLTLPIGLGDFVVYCDTSRVGLSCVLMQKCKVISYASRQLKIHEKNYPTHDLELTAVVFALKIWRHYLYGEHCKVNVIADALSRKSGGTLAHLPISKEVAAYAIACSSLIEHIKAKQFEDPNLVNIRNSVKSKEILAFSLDEDGVLKMNGRLCMPDVDGFRNEIMDEAHSSRYSIHPGSTKMYKDLQEIYWWNRMKENISDFVARCLNCQQVKAEHQRPGGLAQNIEIHFESGR</sequence>
<dbReference type="InterPro" id="IPR043502">
    <property type="entry name" value="DNA/RNA_pol_sf"/>
</dbReference>
<dbReference type="InterPro" id="IPR050951">
    <property type="entry name" value="Retrovirus_Pol_polyprotein"/>
</dbReference>
<keyword evidence="4" id="KW-1185">Reference proteome</keyword>
<feature type="domain" description="Reverse transcriptase/retrotransposon-derived protein RNase H-like" evidence="2">
    <location>
        <begin position="230"/>
        <end position="324"/>
    </location>
</feature>
<dbReference type="Gene3D" id="3.10.20.370">
    <property type="match status" value="1"/>
</dbReference>
<dbReference type="AlphaFoldDB" id="A0A1U7YTV4"/>
<dbReference type="FunFam" id="3.30.70.270:FF:000020">
    <property type="entry name" value="Transposon Tf2-6 polyprotein-like Protein"/>
    <property type="match status" value="1"/>
</dbReference>
<dbReference type="eggNOG" id="KOG0017">
    <property type="taxonomic scope" value="Eukaryota"/>
</dbReference>
<reference evidence="4" key="1">
    <citation type="journal article" date="2013" name="Genome Biol.">
        <title>Reference genomes and transcriptomes of Nicotiana sylvestris and Nicotiana tomentosiformis.</title>
        <authorList>
            <person name="Sierro N."/>
            <person name="Battey J.N."/>
            <person name="Ouadi S."/>
            <person name="Bovet L."/>
            <person name="Goepfert S."/>
            <person name="Bakaher N."/>
            <person name="Peitsch M.C."/>
            <person name="Ivanov N.V."/>
        </authorList>
    </citation>
    <scope>NUCLEOTIDE SEQUENCE [LARGE SCALE GENOMIC DNA]</scope>
</reference>
<dbReference type="InterPro" id="IPR043128">
    <property type="entry name" value="Rev_trsase/Diguanyl_cyclase"/>
</dbReference>
<feature type="domain" description="Integrase zinc-binding" evidence="3">
    <location>
        <begin position="409"/>
        <end position="463"/>
    </location>
</feature>
<name>A0A1U7YTV4_NICSY</name>
<dbReference type="Gene3D" id="3.30.70.270">
    <property type="match status" value="1"/>
</dbReference>
<dbReference type="GO" id="GO:0003824">
    <property type="term" value="F:catalytic activity"/>
    <property type="evidence" value="ECO:0007669"/>
    <property type="project" value="UniProtKB-KW"/>
</dbReference>
<gene>
    <name evidence="5" type="primary">LOC104247816</name>
</gene>
<dbReference type="OrthoDB" id="407598at2759"/>
<dbReference type="STRING" id="4096.A0A1U7YTV4"/>
<dbReference type="FunFam" id="3.10.20.370:FF:000001">
    <property type="entry name" value="Retrovirus-related Pol polyprotein from transposon 17.6-like protein"/>
    <property type="match status" value="1"/>
</dbReference>
<organism evidence="4 5">
    <name type="scientific">Nicotiana sylvestris</name>
    <name type="common">Wood tobacco</name>
    <name type="synonym">South American tobacco</name>
    <dbReference type="NCBI Taxonomy" id="4096"/>
    <lineage>
        <taxon>Eukaryota</taxon>
        <taxon>Viridiplantae</taxon>
        <taxon>Streptophyta</taxon>
        <taxon>Embryophyta</taxon>
        <taxon>Tracheophyta</taxon>
        <taxon>Spermatophyta</taxon>
        <taxon>Magnoliopsida</taxon>
        <taxon>eudicotyledons</taxon>
        <taxon>Gunneridae</taxon>
        <taxon>Pentapetalae</taxon>
        <taxon>asterids</taxon>
        <taxon>lamiids</taxon>
        <taxon>Solanales</taxon>
        <taxon>Solanaceae</taxon>
        <taxon>Nicotianoideae</taxon>
        <taxon>Nicotianeae</taxon>
        <taxon>Nicotiana</taxon>
    </lineage>
</organism>
<evidence type="ECO:0000313" key="4">
    <source>
        <dbReference type="Proteomes" id="UP000189701"/>
    </source>
</evidence>
<keyword evidence="1" id="KW-0511">Multifunctional enzyme</keyword>
<dbReference type="SUPFAM" id="SSF56672">
    <property type="entry name" value="DNA/RNA polymerases"/>
    <property type="match status" value="1"/>
</dbReference>
<evidence type="ECO:0000259" key="3">
    <source>
        <dbReference type="Pfam" id="PF17921"/>
    </source>
</evidence>
<reference evidence="5" key="2">
    <citation type="submission" date="2025-08" db="UniProtKB">
        <authorList>
            <consortium name="RefSeq"/>
        </authorList>
    </citation>
    <scope>IDENTIFICATION</scope>
    <source>
        <tissue evidence="5">Leaf</tissue>
    </source>
</reference>
<dbReference type="PANTHER" id="PTHR37984:SF5">
    <property type="entry name" value="PROTEIN NYNRIN-LIKE"/>
    <property type="match status" value="1"/>
</dbReference>
<dbReference type="PANTHER" id="PTHR37984">
    <property type="entry name" value="PROTEIN CBG26694"/>
    <property type="match status" value="1"/>
</dbReference>